<evidence type="ECO:0000256" key="4">
    <source>
        <dbReference type="ARBA" id="ARBA00022989"/>
    </source>
</evidence>
<comment type="caution">
    <text evidence="8">The sequence shown here is derived from an EMBL/GenBank/DDBJ whole genome shotgun (WGS) entry which is preliminary data.</text>
</comment>
<feature type="transmembrane region" description="Helical" evidence="6">
    <location>
        <begin position="263"/>
        <end position="281"/>
    </location>
</feature>
<evidence type="ECO:0000259" key="7">
    <source>
        <dbReference type="Pfam" id="PF00892"/>
    </source>
</evidence>
<dbReference type="InterPro" id="IPR050638">
    <property type="entry name" value="AA-Vitamin_Transporters"/>
</dbReference>
<dbReference type="GO" id="GO:0005886">
    <property type="term" value="C:plasma membrane"/>
    <property type="evidence" value="ECO:0007669"/>
    <property type="project" value="UniProtKB-SubCell"/>
</dbReference>
<evidence type="ECO:0000256" key="1">
    <source>
        <dbReference type="ARBA" id="ARBA00004651"/>
    </source>
</evidence>
<feature type="domain" description="EamA" evidence="7">
    <location>
        <begin position="146"/>
        <end position="282"/>
    </location>
</feature>
<evidence type="ECO:0000256" key="5">
    <source>
        <dbReference type="ARBA" id="ARBA00023136"/>
    </source>
</evidence>
<name>A0A917E559_9FLAO</name>
<evidence type="ECO:0000313" key="9">
    <source>
        <dbReference type="Proteomes" id="UP000599688"/>
    </source>
</evidence>
<dbReference type="InterPro" id="IPR000620">
    <property type="entry name" value="EamA_dom"/>
</dbReference>
<dbReference type="Pfam" id="PF00892">
    <property type="entry name" value="EamA"/>
    <property type="match status" value="2"/>
</dbReference>
<dbReference type="PANTHER" id="PTHR32322">
    <property type="entry name" value="INNER MEMBRANE TRANSPORTER"/>
    <property type="match status" value="1"/>
</dbReference>
<feature type="transmembrane region" description="Helical" evidence="6">
    <location>
        <begin position="177"/>
        <end position="197"/>
    </location>
</feature>
<feature type="transmembrane region" description="Helical" evidence="6">
    <location>
        <begin position="87"/>
        <end position="107"/>
    </location>
</feature>
<evidence type="ECO:0000256" key="2">
    <source>
        <dbReference type="ARBA" id="ARBA00022475"/>
    </source>
</evidence>
<dbReference type="PANTHER" id="PTHR32322:SF18">
    <property type="entry name" value="S-ADENOSYLMETHIONINE_S-ADENOSYLHOMOCYSTEINE TRANSPORTER"/>
    <property type="match status" value="1"/>
</dbReference>
<evidence type="ECO:0000256" key="6">
    <source>
        <dbReference type="SAM" id="Phobius"/>
    </source>
</evidence>
<dbReference type="AlphaFoldDB" id="A0A917E559"/>
<keyword evidence="4 6" id="KW-1133">Transmembrane helix</keyword>
<feature type="transmembrane region" description="Helical" evidence="6">
    <location>
        <begin position="61"/>
        <end position="81"/>
    </location>
</feature>
<comment type="subcellular location">
    <subcellularLocation>
        <location evidence="1">Cell membrane</location>
        <topology evidence="1">Multi-pass membrane protein</topology>
    </subcellularLocation>
</comment>
<feature type="transmembrane region" description="Helical" evidence="6">
    <location>
        <begin position="146"/>
        <end position="165"/>
    </location>
</feature>
<proteinExistence type="predicted"/>
<evidence type="ECO:0000313" key="8">
    <source>
        <dbReference type="EMBL" id="GGE04857.1"/>
    </source>
</evidence>
<feature type="transmembrane region" description="Helical" evidence="6">
    <location>
        <begin position="239"/>
        <end position="257"/>
    </location>
</feature>
<reference evidence="8 9" key="1">
    <citation type="journal article" date="2014" name="Int. J. Syst. Evol. Microbiol.">
        <title>Complete genome sequence of Corynebacterium casei LMG S-19264T (=DSM 44701T), isolated from a smear-ripened cheese.</title>
        <authorList>
            <consortium name="US DOE Joint Genome Institute (JGI-PGF)"/>
            <person name="Walter F."/>
            <person name="Albersmeier A."/>
            <person name="Kalinowski J."/>
            <person name="Ruckert C."/>
        </authorList>
    </citation>
    <scope>NUCLEOTIDE SEQUENCE [LARGE SCALE GENOMIC DNA]</scope>
    <source>
        <strain evidence="8 9">CGMCC 1.12925</strain>
    </source>
</reference>
<feature type="transmembrane region" description="Helical" evidence="6">
    <location>
        <begin position="209"/>
        <end position="227"/>
    </location>
</feature>
<keyword evidence="5 6" id="KW-0472">Membrane</keyword>
<sequence>MAATLATCIYGVNHTVAKALMPDYVGPFGLILIRVAGAAILFWCISLFTKNQKIDFKDFPRIFGSAVFGMVINMLMFFKGLSLSTPINSSVIVTISPIIVFVLSAFLIREKITWLKASGAVIGLAGALILVLFGKQLSYNSPNIPLGNAFIFINATSYGIYLIMVRPLTKKYSAITLMKYLFLVATLINLPICYAEFSAISWSALPFDSIWRIAFVVLGTTFLTYLLNIYALKEVSASTLGVFVYLQPVIAISYAIFAGVDQLNFLKIIAAVLVFLGVFMVSKNPARKRNLAGN</sequence>
<protein>
    <submittedName>
        <fullName evidence="8">Multidrug transporter</fullName>
    </submittedName>
</protein>
<evidence type="ECO:0000256" key="3">
    <source>
        <dbReference type="ARBA" id="ARBA00022692"/>
    </source>
</evidence>
<dbReference type="SUPFAM" id="SSF103481">
    <property type="entry name" value="Multidrug resistance efflux transporter EmrE"/>
    <property type="match status" value="2"/>
</dbReference>
<keyword evidence="9" id="KW-1185">Reference proteome</keyword>
<feature type="domain" description="EamA" evidence="7">
    <location>
        <begin position="3"/>
        <end position="131"/>
    </location>
</feature>
<organism evidence="8 9">
    <name type="scientific">Psychroflexus salis</name>
    <dbReference type="NCBI Taxonomy" id="1526574"/>
    <lineage>
        <taxon>Bacteria</taxon>
        <taxon>Pseudomonadati</taxon>
        <taxon>Bacteroidota</taxon>
        <taxon>Flavobacteriia</taxon>
        <taxon>Flavobacteriales</taxon>
        <taxon>Flavobacteriaceae</taxon>
        <taxon>Psychroflexus</taxon>
    </lineage>
</organism>
<accession>A0A917E559</accession>
<keyword evidence="3 6" id="KW-0812">Transmembrane</keyword>
<keyword evidence="2" id="KW-1003">Cell membrane</keyword>
<dbReference type="EMBL" id="BMGL01000002">
    <property type="protein sequence ID" value="GGE04857.1"/>
    <property type="molecule type" value="Genomic_DNA"/>
</dbReference>
<feature type="transmembrane region" description="Helical" evidence="6">
    <location>
        <begin position="114"/>
        <end position="134"/>
    </location>
</feature>
<dbReference type="Proteomes" id="UP000599688">
    <property type="component" value="Unassembled WGS sequence"/>
</dbReference>
<gene>
    <name evidence="8" type="ORF">GCM10010831_03100</name>
</gene>
<dbReference type="InterPro" id="IPR037185">
    <property type="entry name" value="EmrE-like"/>
</dbReference>
<feature type="transmembrane region" description="Helical" evidence="6">
    <location>
        <begin position="28"/>
        <end position="49"/>
    </location>
</feature>